<dbReference type="OrthoDB" id="581021at2"/>
<dbReference type="HOGENOM" id="CLU_075053_11_1_9"/>
<dbReference type="PANTHER" id="PTHR24567:SF26">
    <property type="entry name" value="REGULATORY PROTEIN YEIL"/>
    <property type="match status" value="1"/>
</dbReference>
<name>R2XK55_9ENTE</name>
<organism evidence="2 4">
    <name type="scientific">Enterococcus gilvus ATCC BAA-350</name>
    <dbReference type="NCBI Taxonomy" id="1158614"/>
    <lineage>
        <taxon>Bacteria</taxon>
        <taxon>Bacillati</taxon>
        <taxon>Bacillota</taxon>
        <taxon>Bacilli</taxon>
        <taxon>Lactobacillales</taxon>
        <taxon>Enterococcaceae</taxon>
        <taxon>Enterococcus</taxon>
    </lineage>
</organism>
<dbReference type="PATRIC" id="fig|1158614.3.peg.2504"/>
<evidence type="ECO:0000313" key="4">
    <source>
        <dbReference type="Proteomes" id="UP000013750"/>
    </source>
</evidence>
<gene>
    <name evidence="3" type="ORF">I592_01455</name>
    <name evidence="2" type="ORF">UKC_02511</name>
</gene>
<keyword evidence="5" id="KW-1185">Reference proteome</keyword>
<dbReference type="AlphaFoldDB" id="R2XK55"/>
<feature type="domain" description="Cyclic nucleotide-binding" evidence="1">
    <location>
        <begin position="9"/>
        <end position="104"/>
    </location>
</feature>
<proteinExistence type="predicted"/>
<dbReference type="SMART" id="SM00100">
    <property type="entry name" value="cNMP"/>
    <property type="match status" value="1"/>
</dbReference>
<dbReference type="SUPFAM" id="SSF51206">
    <property type="entry name" value="cAMP-binding domain-like"/>
    <property type="match status" value="1"/>
</dbReference>
<dbReference type="GO" id="GO:0003700">
    <property type="term" value="F:DNA-binding transcription factor activity"/>
    <property type="evidence" value="ECO:0007669"/>
    <property type="project" value="TreeGrafter"/>
</dbReference>
<dbReference type="CDD" id="cd00038">
    <property type="entry name" value="CAP_ED"/>
    <property type="match status" value="1"/>
</dbReference>
<dbReference type="InterPro" id="IPR000595">
    <property type="entry name" value="cNMP-bd_dom"/>
</dbReference>
<dbReference type="EMBL" id="AJDQ01000008">
    <property type="protein sequence ID" value="EOI55304.1"/>
    <property type="molecule type" value="Genomic_DNA"/>
</dbReference>
<sequence length="224" mass="25427">MTYPLQEHHFKLLKKYGLSDHHALCEIRHYESGDIVFSQGFEYKYILLVVSGKAKVCTTSPSGKSLVLAYYLSSGIIGDVELMSKTNYATASVVALSAFECLVVPFQDDDDTMFKNLTFMTELAKGLSNNLMSSSHDYSSNALYSGEQRLCTYILKGAYKNYFYDNLSDVAATIGISYRHLLRLLKKLCESNILKKEKRAFLLLDKEKLIQYSSEVSYFENETL</sequence>
<dbReference type="Gene3D" id="2.60.120.10">
    <property type="entry name" value="Jelly Rolls"/>
    <property type="match status" value="1"/>
</dbReference>
<dbReference type="InterPro" id="IPR018490">
    <property type="entry name" value="cNMP-bd_dom_sf"/>
</dbReference>
<dbReference type="SUPFAM" id="SSF46785">
    <property type="entry name" value="Winged helix' DNA-binding domain"/>
    <property type="match status" value="1"/>
</dbReference>
<evidence type="ECO:0000313" key="5">
    <source>
        <dbReference type="Proteomes" id="UP000014160"/>
    </source>
</evidence>
<dbReference type="InterPro" id="IPR036390">
    <property type="entry name" value="WH_DNA-bd_sf"/>
</dbReference>
<evidence type="ECO:0000259" key="1">
    <source>
        <dbReference type="PROSITE" id="PS50042"/>
    </source>
</evidence>
<dbReference type="EMBL" id="ASWH01000001">
    <property type="protein sequence ID" value="EOW82153.1"/>
    <property type="molecule type" value="Genomic_DNA"/>
</dbReference>
<dbReference type="Pfam" id="PF00027">
    <property type="entry name" value="cNMP_binding"/>
    <property type="match status" value="1"/>
</dbReference>
<evidence type="ECO:0000313" key="2">
    <source>
        <dbReference type="EMBL" id="EOI55304.1"/>
    </source>
</evidence>
<dbReference type="PROSITE" id="PS50042">
    <property type="entry name" value="CNMP_BINDING_3"/>
    <property type="match status" value="1"/>
</dbReference>
<protein>
    <recommendedName>
        <fullName evidence="1">Cyclic nucleotide-binding domain-containing protein</fullName>
    </recommendedName>
</protein>
<comment type="caution">
    <text evidence="2">The sequence shown here is derived from an EMBL/GenBank/DDBJ whole genome shotgun (WGS) entry which is preliminary data.</text>
</comment>
<dbReference type="Proteomes" id="UP000013750">
    <property type="component" value="Unassembled WGS sequence"/>
</dbReference>
<dbReference type="GO" id="GO:0005829">
    <property type="term" value="C:cytosol"/>
    <property type="evidence" value="ECO:0007669"/>
    <property type="project" value="TreeGrafter"/>
</dbReference>
<reference evidence="3 5" key="2">
    <citation type="submission" date="2013-03" db="EMBL/GenBank/DDBJ databases">
        <title>The Genome Sequence of Enterococcus gilvus ATCC BAA-350 (PacBio/Illumina hybrid assembly).</title>
        <authorList>
            <consortium name="The Broad Institute Genomics Platform"/>
            <consortium name="The Broad Institute Genome Sequencing Center for Infectious Disease"/>
            <person name="Earl A."/>
            <person name="Russ C."/>
            <person name="Gilmore M."/>
            <person name="Surin D."/>
            <person name="Walker B."/>
            <person name="Young S."/>
            <person name="Zeng Q."/>
            <person name="Gargeya S."/>
            <person name="Fitzgerald M."/>
            <person name="Haas B."/>
            <person name="Abouelleil A."/>
            <person name="Allen A.W."/>
            <person name="Alvarado L."/>
            <person name="Arachchi H.M."/>
            <person name="Berlin A.M."/>
            <person name="Chapman S.B."/>
            <person name="Gainer-Dewar J."/>
            <person name="Goldberg J."/>
            <person name="Griggs A."/>
            <person name="Gujja S."/>
            <person name="Hansen M."/>
            <person name="Howarth C."/>
            <person name="Imamovic A."/>
            <person name="Ireland A."/>
            <person name="Larimer J."/>
            <person name="McCowan C."/>
            <person name="Murphy C."/>
            <person name="Pearson M."/>
            <person name="Poon T.W."/>
            <person name="Priest M."/>
            <person name="Roberts A."/>
            <person name="Saif S."/>
            <person name="Shea T."/>
            <person name="Sisk P."/>
            <person name="Sykes S."/>
            <person name="Wortman J."/>
            <person name="Nusbaum C."/>
            <person name="Birren B."/>
        </authorList>
    </citation>
    <scope>NUCLEOTIDE SEQUENCE [LARGE SCALE GENOMIC DNA]</scope>
    <source>
        <strain evidence="3 5">ATCC BAA-350</strain>
    </source>
</reference>
<reference evidence="2 4" key="1">
    <citation type="submission" date="2013-02" db="EMBL/GenBank/DDBJ databases">
        <title>The Genome Sequence of Enterococcus gilvus ATCC BAA-350.</title>
        <authorList>
            <consortium name="The Broad Institute Genome Sequencing Platform"/>
            <consortium name="The Broad Institute Genome Sequencing Center for Infectious Disease"/>
            <person name="Earl A.M."/>
            <person name="Gilmore M.S."/>
            <person name="Lebreton F."/>
            <person name="Walker B."/>
            <person name="Young S.K."/>
            <person name="Zeng Q."/>
            <person name="Gargeya S."/>
            <person name="Fitzgerald M."/>
            <person name="Haas B."/>
            <person name="Abouelleil A."/>
            <person name="Alvarado L."/>
            <person name="Arachchi H.M."/>
            <person name="Berlin A.M."/>
            <person name="Chapman S.B."/>
            <person name="Dewar J."/>
            <person name="Goldberg J."/>
            <person name="Griggs A."/>
            <person name="Gujja S."/>
            <person name="Hansen M."/>
            <person name="Howarth C."/>
            <person name="Imamovic A."/>
            <person name="Larimer J."/>
            <person name="McCowan C."/>
            <person name="Murphy C."/>
            <person name="Neiman D."/>
            <person name="Pearson M."/>
            <person name="Priest M."/>
            <person name="Roberts A."/>
            <person name="Saif S."/>
            <person name="Shea T."/>
            <person name="Sisk P."/>
            <person name="Sykes S."/>
            <person name="Wortman J."/>
            <person name="Nusbaum C."/>
            <person name="Birren B."/>
        </authorList>
    </citation>
    <scope>NUCLEOTIDE SEQUENCE [LARGE SCALE GENOMIC DNA]</scope>
    <source>
        <strain evidence="2 4">ATCC BAA-350</strain>
    </source>
</reference>
<dbReference type="eggNOG" id="COG0664">
    <property type="taxonomic scope" value="Bacteria"/>
</dbReference>
<dbReference type="InterPro" id="IPR050397">
    <property type="entry name" value="Env_Response_Regulators"/>
</dbReference>
<dbReference type="InterPro" id="IPR014710">
    <property type="entry name" value="RmlC-like_jellyroll"/>
</dbReference>
<accession>R2XK55</accession>
<evidence type="ECO:0000313" key="3">
    <source>
        <dbReference type="EMBL" id="EOW82153.1"/>
    </source>
</evidence>
<dbReference type="PANTHER" id="PTHR24567">
    <property type="entry name" value="CRP FAMILY TRANSCRIPTIONAL REGULATORY PROTEIN"/>
    <property type="match status" value="1"/>
</dbReference>
<dbReference type="Proteomes" id="UP000014160">
    <property type="component" value="Unassembled WGS sequence"/>
</dbReference>
<dbReference type="RefSeq" id="WP_010780885.1">
    <property type="nucleotide sequence ID" value="NZ_ASWH01000001.1"/>
</dbReference>